<dbReference type="STRING" id="29655.A0A0K9P5C6"/>
<dbReference type="OMA" id="FCICGRI"/>
<name>A0A0K9P5C6_ZOSMR</name>
<dbReference type="InterPro" id="IPR054696">
    <property type="entry name" value="GTP-eEF1A_C"/>
</dbReference>
<comment type="caution">
    <text evidence="11">The sequence shown here is derived from an EMBL/GenBank/DDBJ whole genome shotgun (WGS) entry which is preliminary data.</text>
</comment>
<keyword evidence="5" id="KW-0479">Metal-binding</keyword>
<dbReference type="SUPFAM" id="SSF50447">
    <property type="entry name" value="Translation proteins"/>
    <property type="match status" value="1"/>
</dbReference>
<dbReference type="Pfam" id="PF00009">
    <property type="entry name" value="GTP_EFTU"/>
    <property type="match status" value="1"/>
</dbReference>
<dbReference type="InterPro" id="IPR009000">
    <property type="entry name" value="Transl_B-barrel_sf"/>
</dbReference>
<keyword evidence="8" id="KW-0862">Zinc</keyword>
<evidence type="ECO:0000256" key="4">
    <source>
        <dbReference type="ARBA" id="ARBA00022490"/>
    </source>
</evidence>
<keyword evidence="6" id="KW-0547">Nucleotide-binding</keyword>
<keyword evidence="9" id="KW-0342">GTP-binding</keyword>
<dbReference type="Gene3D" id="3.40.50.300">
    <property type="entry name" value="P-loop containing nucleotide triphosphate hydrolases"/>
    <property type="match status" value="1"/>
</dbReference>
<dbReference type="GO" id="GO:0006412">
    <property type="term" value="P:translation"/>
    <property type="evidence" value="ECO:0000318"/>
    <property type="project" value="GO_Central"/>
</dbReference>
<reference evidence="12" key="1">
    <citation type="journal article" date="2016" name="Nature">
        <title>The genome of the seagrass Zostera marina reveals angiosperm adaptation to the sea.</title>
        <authorList>
            <person name="Olsen J.L."/>
            <person name="Rouze P."/>
            <person name="Verhelst B."/>
            <person name="Lin Y.-C."/>
            <person name="Bayer T."/>
            <person name="Collen J."/>
            <person name="Dattolo E."/>
            <person name="De Paoli E."/>
            <person name="Dittami S."/>
            <person name="Maumus F."/>
            <person name="Michel G."/>
            <person name="Kersting A."/>
            <person name="Lauritano C."/>
            <person name="Lohaus R."/>
            <person name="Toepel M."/>
            <person name="Tonon T."/>
            <person name="Vanneste K."/>
            <person name="Amirebrahimi M."/>
            <person name="Brakel J."/>
            <person name="Bostroem C."/>
            <person name="Chovatia M."/>
            <person name="Grimwood J."/>
            <person name="Jenkins J.W."/>
            <person name="Jueterbock A."/>
            <person name="Mraz A."/>
            <person name="Stam W.T."/>
            <person name="Tice H."/>
            <person name="Bornberg-Bauer E."/>
            <person name="Green P.J."/>
            <person name="Pearson G.A."/>
            <person name="Procaccini G."/>
            <person name="Duarte C.M."/>
            <person name="Schmutz J."/>
            <person name="Reusch T.B.H."/>
            <person name="Van de Peer Y."/>
        </authorList>
    </citation>
    <scope>NUCLEOTIDE SEQUENCE [LARGE SCALE GENOMIC DNA]</scope>
    <source>
        <strain evidence="12">cv. Finnish</strain>
    </source>
</reference>
<evidence type="ECO:0000256" key="2">
    <source>
        <dbReference type="ARBA" id="ARBA00004496"/>
    </source>
</evidence>
<dbReference type="InterPro" id="IPR009001">
    <property type="entry name" value="Transl_elong_EF1A/Init_IF2_C"/>
</dbReference>
<dbReference type="Proteomes" id="UP000036987">
    <property type="component" value="Unassembled WGS sequence"/>
</dbReference>
<evidence type="ECO:0000259" key="10">
    <source>
        <dbReference type="PROSITE" id="PS51722"/>
    </source>
</evidence>
<keyword evidence="11" id="KW-0648">Protein biosynthesis</keyword>
<dbReference type="GO" id="GO:0003924">
    <property type="term" value="F:GTPase activity"/>
    <property type="evidence" value="ECO:0000318"/>
    <property type="project" value="GO_Central"/>
</dbReference>
<proteinExistence type="inferred from homology"/>
<comment type="subcellular location">
    <subcellularLocation>
        <location evidence="2">Cytoplasm</location>
    </subcellularLocation>
</comment>
<evidence type="ECO:0000256" key="3">
    <source>
        <dbReference type="ARBA" id="ARBA00007249"/>
    </source>
</evidence>
<dbReference type="PROSITE" id="PS01358">
    <property type="entry name" value="ZF_RANBP2_1"/>
    <property type="match status" value="1"/>
</dbReference>
<evidence type="ECO:0000313" key="12">
    <source>
        <dbReference type="Proteomes" id="UP000036987"/>
    </source>
</evidence>
<evidence type="ECO:0000313" key="11">
    <source>
        <dbReference type="EMBL" id="KMZ64231.1"/>
    </source>
</evidence>
<protein>
    <submittedName>
        <fullName evidence="11">Elongation factor 1-alpha</fullName>
    </submittedName>
</protein>
<evidence type="ECO:0000256" key="5">
    <source>
        <dbReference type="ARBA" id="ARBA00022723"/>
    </source>
</evidence>
<dbReference type="PANTHER" id="PTHR23115">
    <property type="entry name" value="TRANSLATION FACTOR"/>
    <property type="match status" value="1"/>
</dbReference>
<dbReference type="Pfam" id="PF22594">
    <property type="entry name" value="GTP-eEF1A_C"/>
    <property type="match status" value="1"/>
</dbReference>
<dbReference type="FunFam" id="3.40.50.300:FF:001277">
    <property type="entry name" value="Elongation factor 1 alpha-like protein"/>
    <property type="match status" value="1"/>
</dbReference>
<dbReference type="GO" id="GO:0005525">
    <property type="term" value="F:GTP binding"/>
    <property type="evidence" value="ECO:0007669"/>
    <property type="project" value="UniProtKB-KW"/>
</dbReference>
<dbReference type="SUPFAM" id="SSF50465">
    <property type="entry name" value="EF-Tu/eEF-1alpha/eIF2-gamma C-terminal domain"/>
    <property type="match status" value="1"/>
</dbReference>
<dbReference type="InterPro" id="IPR000795">
    <property type="entry name" value="T_Tr_GTP-bd_dom"/>
</dbReference>
<dbReference type="PRINTS" id="PR00315">
    <property type="entry name" value="ELONGATNFCT"/>
</dbReference>
<evidence type="ECO:0000256" key="1">
    <source>
        <dbReference type="ARBA" id="ARBA00003982"/>
    </source>
</evidence>
<dbReference type="InterPro" id="IPR027417">
    <property type="entry name" value="P-loop_NTPase"/>
</dbReference>
<dbReference type="Gene3D" id="2.40.30.10">
    <property type="entry name" value="Translation factors"/>
    <property type="match status" value="2"/>
</dbReference>
<dbReference type="GO" id="GO:0008270">
    <property type="term" value="F:zinc ion binding"/>
    <property type="evidence" value="ECO:0007669"/>
    <property type="project" value="UniProtKB-KW"/>
</dbReference>
<dbReference type="PROSITE" id="PS51722">
    <property type="entry name" value="G_TR_2"/>
    <property type="match status" value="1"/>
</dbReference>
<comment type="similarity">
    <text evidence="3">Belongs to the TRAFAC class translation factor GTPase superfamily. Classic translation factor GTPase family. EF-Tu/EF-1A subfamily.</text>
</comment>
<dbReference type="EMBL" id="LFYR01001173">
    <property type="protein sequence ID" value="KMZ64231.1"/>
    <property type="molecule type" value="Genomic_DNA"/>
</dbReference>
<evidence type="ECO:0000256" key="9">
    <source>
        <dbReference type="ARBA" id="ARBA00023134"/>
    </source>
</evidence>
<keyword evidence="7" id="KW-0863">Zinc-finger</keyword>
<gene>
    <name evidence="11" type="ORF">ZOSMA_37G01150</name>
</gene>
<dbReference type="OrthoDB" id="342024at2759"/>
<dbReference type="SUPFAM" id="SSF90209">
    <property type="entry name" value="Ran binding protein zinc finger-like"/>
    <property type="match status" value="1"/>
</dbReference>
<dbReference type="FunFam" id="2.40.30.10:FF:000020">
    <property type="entry name" value="Translation elongation factor EF-1"/>
    <property type="match status" value="1"/>
</dbReference>
<sequence>MPRKVNYGPDYDDGYDDYDDGYDDYDYDYDADDGGNEVVKPLKAEKKEVSKLPVWRCSICTYENDEKLTYCEICGVIPVSSVKRKNENLAKVNVTLGESAMAQSIFASMLSKTPKSSIPLQDINKVSTNTTVNKGASQAFKTLPIVDDDATCFQVNTIKTETINSNLQRPNKDEVSGGQRRPVSFIKNKTSFEYIPDKWMLEQENGIPKQLNLAIVGHVDSGKSTLSGRLLYLLGHVSEKEMRKYEKEAKEKGKASFSYAWVMDECGEERERGVTMTVGVAYFDTQNYHVVLLDSPGHKDFVPNMISGSTQADAAILVVDASMGSFEAGMNGCGIGQTREHAQLIRSFGVECIVVVVNKMDVVGYSKERFDYIKAELGTFLNSLQFKKSCVFWVPASAMENQNLVKLSSDTRLSNWYDGPFLLEAIDSLRLPERYVSKPFCMPICDVIQSHISGQVAASGKLEAGAIRNGSMVLVIPSGVKAKVLSIKRDSRTCSVAKAGDNVAITLQNIDSDSMMSGYVLCHPEFPVPVSNHLELKIFVLDISTPIVVGSQIEFHTHHAMETGRVSKISTVLVSSKSKKAPKKTPPRFLHSKQNAVIEVALERVVCVEEFSKCRALGRVFLRSMGNTIAVGTITRLIE</sequence>
<evidence type="ECO:0000256" key="6">
    <source>
        <dbReference type="ARBA" id="ARBA00022741"/>
    </source>
</evidence>
<dbReference type="CDD" id="cd01883">
    <property type="entry name" value="EF1_alpha"/>
    <property type="match status" value="1"/>
</dbReference>
<dbReference type="InterPro" id="IPR036443">
    <property type="entry name" value="Znf_RanBP2_sf"/>
</dbReference>
<dbReference type="InterPro" id="IPR050100">
    <property type="entry name" value="TRAFAC_GTPase_members"/>
</dbReference>
<evidence type="ECO:0000256" key="7">
    <source>
        <dbReference type="ARBA" id="ARBA00022771"/>
    </source>
</evidence>
<keyword evidence="12" id="KW-1185">Reference proteome</keyword>
<dbReference type="InterPro" id="IPR001876">
    <property type="entry name" value="Znf_RanBP2"/>
</dbReference>
<dbReference type="AlphaFoldDB" id="A0A0K9P5C6"/>
<accession>A0A0K9P5C6</accession>
<dbReference type="GO" id="GO:0005737">
    <property type="term" value="C:cytoplasm"/>
    <property type="evidence" value="ECO:0007669"/>
    <property type="project" value="UniProtKB-SubCell"/>
</dbReference>
<organism evidence="11 12">
    <name type="scientific">Zostera marina</name>
    <name type="common">Eelgrass</name>
    <dbReference type="NCBI Taxonomy" id="29655"/>
    <lineage>
        <taxon>Eukaryota</taxon>
        <taxon>Viridiplantae</taxon>
        <taxon>Streptophyta</taxon>
        <taxon>Embryophyta</taxon>
        <taxon>Tracheophyta</taxon>
        <taxon>Spermatophyta</taxon>
        <taxon>Magnoliopsida</taxon>
        <taxon>Liliopsida</taxon>
        <taxon>Zosteraceae</taxon>
        <taxon>Zostera</taxon>
    </lineage>
</organism>
<keyword evidence="4" id="KW-0963">Cytoplasm</keyword>
<keyword evidence="11" id="KW-0251">Elongation factor</keyword>
<dbReference type="SUPFAM" id="SSF52540">
    <property type="entry name" value="P-loop containing nucleoside triphosphate hydrolases"/>
    <property type="match status" value="1"/>
</dbReference>
<dbReference type="GO" id="GO:0003746">
    <property type="term" value="F:translation elongation factor activity"/>
    <property type="evidence" value="ECO:0007669"/>
    <property type="project" value="UniProtKB-KW"/>
</dbReference>
<comment type="function">
    <text evidence="1">This protein promotes the GTP-dependent binding of aminoacyl-tRNA to the A-site of ribosomes during protein biosynthesis.</text>
</comment>
<evidence type="ECO:0000256" key="8">
    <source>
        <dbReference type="ARBA" id="ARBA00022833"/>
    </source>
</evidence>
<dbReference type="FunFam" id="2.40.30.10:FF:000060">
    <property type="entry name" value="elongation factor 1-alpha isoform X4"/>
    <property type="match status" value="1"/>
</dbReference>
<feature type="domain" description="Tr-type G" evidence="10">
    <location>
        <begin position="208"/>
        <end position="436"/>
    </location>
</feature>